<dbReference type="PANTHER" id="PTHR12865">
    <property type="entry name" value="PHOSPHATIDYLINOSITOL 4-KINASE TYPE-II"/>
    <property type="match status" value="1"/>
</dbReference>
<accession>A0ABR3BBY3</accession>
<feature type="compositionally biased region" description="Acidic residues" evidence="8">
    <location>
        <begin position="675"/>
        <end position="685"/>
    </location>
</feature>
<feature type="region of interest" description="Disordered" evidence="8">
    <location>
        <begin position="599"/>
        <end position="631"/>
    </location>
</feature>
<dbReference type="PROSITE" id="PS00916">
    <property type="entry name" value="PI3_4_KINASE_2"/>
    <property type="match status" value="1"/>
</dbReference>
<feature type="signal peptide" evidence="9">
    <location>
        <begin position="1"/>
        <end position="15"/>
    </location>
</feature>
<dbReference type="PROSITE" id="PS50290">
    <property type="entry name" value="PI3_4_KINASE_3"/>
    <property type="match status" value="1"/>
</dbReference>
<dbReference type="Pfam" id="PF00454">
    <property type="entry name" value="PI3_PI4_kinase"/>
    <property type="match status" value="1"/>
</dbReference>
<keyword evidence="4 7" id="KW-0418">Kinase</keyword>
<comment type="caution">
    <text evidence="11">The sequence shown here is derived from an EMBL/GenBank/DDBJ whole genome shotgun (WGS) entry which is preliminary data.</text>
</comment>
<evidence type="ECO:0000313" key="12">
    <source>
        <dbReference type="Proteomes" id="UP001448207"/>
    </source>
</evidence>
<keyword evidence="12" id="KW-1185">Reference proteome</keyword>
<evidence type="ECO:0000256" key="9">
    <source>
        <dbReference type="SAM" id="SignalP"/>
    </source>
</evidence>
<evidence type="ECO:0000256" key="1">
    <source>
        <dbReference type="ARBA" id="ARBA00022475"/>
    </source>
</evidence>
<dbReference type="Proteomes" id="UP001448207">
    <property type="component" value="Unassembled WGS sequence"/>
</dbReference>
<evidence type="ECO:0000256" key="3">
    <source>
        <dbReference type="ARBA" id="ARBA00022741"/>
    </source>
</evidence>
<protein>
    <recommendedName>
        <fullName evidence="7">Phosphatidylinositol 4-kinase</fullName>
        <ecNumber evidence="7">2.7.1.67</ecNumber>
    </recommendedName>
</protein>
<organism evidence="11 12">
    <name type="scientific">Phycomyces blakesleeanus</name>
    <dbReference type="NCBI Taxonomy" id="4837"/>
    <lineage>
        <taxon>Eukaryota</taxon>
        <taxon>Fungi</taxon>
        <taxon>Fungi incertae sedis</taxon>
        <taxon>Mucoromycota</taxon>
        <taxon>Mucoromycotina</taxon>
        <taxon>Mucoromycetes</taxon>
        <taxon>Mucorales</taxon>
        <taxon>Phycomycetaceae</taxon>
        <taxon>Phycomyces</taxon>
    </lineage>
</organism>
<comment type="similarity">
    <text evidence="7">Belongs to the PI3/PI4-kinase family.</text>
</comment>
<feature type="compositionally biased region" description="Polar residues" evidence="8">
    <location>
        <begin position="599"/>
        <end position="614"/>
    </location>
</feature>
<evidence type="ECO:0000256" key="2">
    <source>
        <dbReference type="ARBA" id="ARBA00022679"/>
    </source>
</evidence>
<evidence type="ECO:0000256" key="8">
    <source>
        <dbReference type="SAM" id="MobiDB-lite"/>
    </source>
</evidence>
<keyword evidence="9" id="KW-0732">Signal</keyword>
<keyword evidence="2 7" id="KW-0808">Transferase</keyword>
<proteinExistence type="inferred from homology"/>
<keyword evidence="5 7" id="KW-0067">ATP-binding</keyword>
<gene>
    <name evidence="11" type="ORF">J3Q64DRAFT_1707035</name>
</gene>
<dbReference type="Gene3D" id="1.10.1070.20">
    <property type="match status" value="1"/>
</dbReference>
<keyword evidence="6" id="KW-0472">Membrane</keyword>
<dbReference type="InterPro" id="IPR000403">
    <property type="entry name" value="PI3/4_kinase_cat_dom"/>
</dbReference>
<evidence type="ECO:0000256" key="4">
    <source>
        <dbReference type="ARBA" id="ARBA00022777"/>
    </source>
</evidence>
<keyword evidence="1 7" id="KW-1003">Cell membrane</keyword>
<name>A0ABR3BBY3_PHYBL</name>
<comment type="cofactor">
    <cofactor evidence="7">
        <name>Mg(2+)</name>
        <dbReference type="ChEBI" id="CHEBI:18420"/>
    </cofactor>
    <cofactor evidence="7">
        <name>Mn(2+)</name>
        <dbReference type="ChEBI" id="CHEBI:29035"/>
    </cofactor>
</comment>
<dbReference type="EMBL" id="JBCLYO010000001">
    <property type="protein sequence ID" value="KAL0096288.1"/>
    <property type="molecule type" value="Genomic_DNA"/>
</dbReference>
<keyword evidence="3 7" id="KW-0547">Nucleotide-binding</keyword>
<feature type="domain" description="PI3K/PI4K catalytic" evidence="10">
    <location>
        <begin position="229"/>
        <end position="580"/>
    </location>
</feature>
<comment type="subcellular location">
    <subcellularLocation>
        <location evidence="7">Cell membrane</location>
        <topology evidence="7">Peripheral membrane protein</topology>
    </subcellularLocation>
    <subcellularLocation>
        <location evidence="7">Vacuole membrane</location>
        <topology evidence="7">Peripheral membrane protein</topology>
    </subcellularLocation>
</comment>
<evidence type="ECO:0000259" key="10">
    <source>
        <dbReference type="PROSITE" id="PS50290"/>
    </source>
</evidence>
<dbReference type="EC" id="2.7.1.67" evidence="7"/>
<sequence>MSGLVLLLSSIATWMFKPPKYPSTSSGQGAYSRLQQQDDLDDEDYDTLKETLSHHPNSIIVITPDNPLTVLPLFPLLSPLTVSPSSPPLSPRLTAKNAAATIPNATRRFLKTKLPNVAFRKSMKHTVSLDSLPNVIIADIQHDNIPHQADPLLKELPSRGWTIVHRRPYSKSQPENPVVCSVFVKWEPKEMTMPMMAIMEPLRPNDPIPVSQEEFSSLVESVRIAIDGGIQPTRISQGSSGSYFSRNKQGKIVGVFKPKNEEPYGQLNPKWTKWIHRHLFPCFFGRSCLIPNLGYLSEAASSLMDRRLGTFIVPSTDVVHLASPAFHYDYLDRRSSTRPPKIGSFQCFLHGYKDATLFLKDHPLNPDPSPSYGRSSSVWAGCLGQQGQEEEEEELGVEDQHHEVEEDLEAGKKQQESTRFKWTPRLQEQFKREFEQLVILDYLIRNTDRGLDNWMIKYCPNPPHLHVAAIDNGLAFPFKHPDQWRSYPYGWLALPDYLVSRPFSSATRRQFLPLLTDPVWWCETIKELKAMFMLDSDFDERMFANQMAVLKGQGYNIVRALKDPSGSPLDLVALERIVIPMDEILIEYDETILDKRQSQQSATTAVGSPSTSVLSEPVKTKRIRPKRSTSFDINLHREATEEEPWKERVRNRMSLDLGRRRASKKSRLRPFGSDGEGDSDDDSDDDRTRTQATLVMENIEIVKSRTYFTCC</sequence>
<dbReference type="InterPro" id="IPR039756">
    <property type="entry name" value="Lsb6/PI4K2"/>
</dbReference>
<evidence type="ECO:0000256" key="6">
    <source>
        <dbReference type="ARBA" id="ARBA00023136"/>
    </source>
</evidence>
<feature type="region of interest" description="Disordered" evidence="8">
    <location>
        <begin position="659"/>
        <end position="688"/>
    </location>
</feature>
<evidence type="ECO:0000256" key="5">
    <source>
        <dbReference type="ARBA" id="ARBA00022840"/>
    </source>
</evidence>
<evidence type="ECO:0000256" key="7">
    <source>
        <dbReference type="RuleBase" id="RU367084"/>
    </source>
</evidence>
<dbReference type="InterPro" id="IPR018936">
    <property type="entry name" value="PI3/4_kinase_CS"/>
</dbReference>
<comment type="catalytic activity">
    <reaction evidence="7">
        <text>a 1,2-diacyl-sn-glycero-3-phospho-(1D-myo-inositol) + ATP = a 1,2-diacyl-sn-glycero-3-phospho-(1D-myo-inositol 4-phosphate) + ADP + H(+)</text>
        <dbReference type="Rhea" id="RHEA:19877"/>
        <dbReference type="ChEBI" id="CHEBI:15378"/>
        <dbReference type="ChEBI" id="CHEBI:30616"/>
        <dbReference type="ChEBI" id="CHEBI:57880"/>
        <dbReference type="ChEBI" id="CHEBI:58178"/>
        <dbReference type="ChEBI" id="CHEBI:456216"/>
        <dbReference type="EC" id="2.7.1.67"/>
    </reaction>
</comment>
<evidence type="ECO:0000313" key="11">
    <source>
        <dbReference type="EMBL" id="KAL0096288.1"/>
    </source>
</evidence>
<dbReference type="PANTHER" id="PTHR12865:SF1">
    <property type="entry name" value="PHOSPHATIDYLINOSITOL 4-KINASE TYPE 2"/>
    <property type="match status" value="1"/>
</dbReference>
<reference evidence="11 12" key="1">
    <citation type="submission" date="2024-04" db="EMBL/GenBank/DDBJ databases">
        <title>Symmetric and asymmetric DNA N6-adenine methylation regulates different biological responses in Mucorales.</title>
        <authorList>
            <consortium name="Lawrence Berkeley National Laboratory"/>
            <person name="Lax C."/>
            <person name="Mondo S.J."/>
            <person name="Osorio-Concepcion M."/>
            <person name="Muszewska A."/>
            <person name="Corrochano-Luque M."/>
            <person name="Gutierrez G."/>
            <person name="Riley R."/>
            <person name="Lipzen A."/>
            <person name="Guo J."/>
            <person name="Hundley H."/>
            <person name="Amirebrahimi M."/>
            <person name="Ng V."/>
            <person name="Lorenzo-Gutierrez D."/>
            <person name="Binder U."/>
            <person name="Yang J."/>
            <person name="Song Y."/>
            <person name="Canovas D."/>
            <person name="Navarro E."/>
            <person name="Freitag M."/>
            <person name="Gabaldon T."/>
            <person name="Grigoriev I.V."/>
            <person name="Corrochano L.M."/>
            <person name="Nicolas F.E."/>
            <person name="Garre V."/>
        </authorList>
    </citation>
    <scope>NUCLEOTIDE SEQUENCE [LARGE SCALE GENOMIC DNA]</scope>
    <source>
        <strain evidence="11 12">L51</strain>
    </source>
</reference>
<feature type="chain" id="PRO_5045594975" description="Phosphatidylinositol 4-kinase" evidence="9">
    <location>
        <begin position="16"/>
        <end position="711"/>
    </location>
</feature>